<accession>A0ABW2Y8L7</accession>
<dbReference type="Gene3D" id="3.40.50.2300">
    <property type="match status" value="1"/>
</dbReference>
<protein>
    <recommendedName>
        <fullName evidence="5">Periplasmic binding protein domain-containing protein</fullName>
    </recommendedName>
</protein>
<feature type="chain" id="PRO_5047069053" description="Periplasmic binding protein domain-containing protein" evidence="2">
    <location>
        <begin position="25"/>
        <end position="506"/>
    </location>
</feature>
<evidence type="ECO:0000256" key="1">
    <source>
        <dbReference type="SAM" id="MobiDB-lite"/>
    </source>
</evidence>
<dbReference type="RefSeq" id="WP_377938650.1">
    <property type="nucleotide sequence ID" value="NZ_JBHTHQ010000021.1"/>
</dbReference>
<keyword evidence="4" id="KW-1185">Reference proteome</keyword>
<organism evidence="3 4">
    <name type="scientific">Alloscardovia venturai</name>
    <dbReference type="NCBI Taxonomy" id="1769421"/>
    <lineage>
        <taxon>Bacteria</taxon>
        <taxon>Bacillati</taxon>
        <taxon>Actinomycetota</taxon>
        <taxon>Actinomycetes</taxon>
        <taxon>Bifidobacteriales</taxon>
        <taxon>Bifidobacteriaceae</taxon>
        <taxon>Alloscardovia</taxon>
    </lineage>
</organism>
<dbReference type="Proteomes" id="UP001597036">
    <property type="component" value="Unassembled WGS sequence"/>
</dbReference>
<feature type="signal peptide" evidence="2">
    <location>
        <begin position="1"/>
        <end position="24"/>
    </location>
</feature>
<reference evidence="4" key="1">
    <citation type="journal article" date="2019" name="Int. J. Syst. Evol. Microbiol.">
        <title>The Global Catalogue of Microorganisms (GCM) 10K type strain sequencing project: providing services to taxonomists for standard genome sequencing and annotation.</title>
        <authorList>
            <consortium name="The Broad Institute Genomics Platform"/>
            <consortium name="The Broad Institute Genome Sequencing Center for Infectious Disease"/>
            <person name="Wu L."/>
            <person name="Ma J."/>
        </authorList>
    </citation>
    <scope>NUCLEOTIDE SEQUENCE [LARGE SCALE GENOMIC DNA]</scope>
    <source>
        <strain evidence="4">CCM 8604</strain>
    </source>
</reference>
<dbReference type="SUPFAM" id="SSF53822">
    <property type="entry name" value="Periplasmic binding protein-like I"/>
    <property type="match status" value="1"/>
</dbReference>
<keyword evidence="2" id="KW-0732">Signal</keyword>
<feature type="compositionally biased region" description="Low complexity" evidence="1">
    <location>
        <begin position="379"/>
        <end position="397"/>
    </location>
</feature>
<sequence>MTIRRMRRYTLTVISIIALAFATACGSPSVSSHSSASLDSATVDILTPSSNNLIDPHTPINSWSSLVSHTKISLQSRGFSHSHIYTHTSRSVLDQIKKINSLTAQYKKSASHRSTIVIAPLPTQKNSNVQTITSHFGDYVTLNREQDTNENSAITTEEKQEEKNLEHQLATSLQRAHDSGIHVIVLANKVSGFEPDYFVEFSSARTIARIQTDNLVKKLRLTAATRKKPKAIEILLPMNAGASFCRELFDTTWKILKPYYATGVAYSPSGLLTTNSSTDDWRNVSVADDSAAGIQAALEVRLTSSSKSPQSWHTIDGILAYNDYIALSTVTALDHMGFTGTSDTVNPDITLESIVNSLSGHGTINKQEVPEPHQWAATHSTENTDTSSSSQSSSVDHQQSHNDTSRTKHQWPIITGYGICISSVSRIVDGKIWVSAMEDRMQAASTITILTEHESTSMSTSRLKELIGSINTTKKEVTNPLFAVNADNFKKTMLDTGYVNPADAGL</sequence>
<name>A0ABW2Y8L7_9BIFI</name>
<evidence type="ECO:0000256" key="2">
    <source>
        <dbReference type="SAM" id="SignalP"/>
    </source>
</evidence>
<evidence type="ECO:0008006" key="5">
    <source>
        <dbReference type="Google" id="ProtNLM"/>
    </source>
</evidence>
<dbReference type="PROSITE" id="PS51257">
    <property type="entry name" value="PROKAR_LIPOPROTEIN"/>
    <property type="match status" value="1"/>
</dbReference>
<dbReference type="InterPro" id="IPR028082">
    <property type="entry name" value="Peripla_BP_I"/>
</dbReference>
<gene>
    <name evidence="3" type="ORF">ACFQY8_04200</name>
</gene>
<dbReference type="EMBL" id="JBHTHQ010000021">
    <property type="protein sequence ID" value="MFD0704946.1"/>
    <property type="molecule type" value="Genomic_DNA"/>
</dbReference>
<comment type="caution">
    <text evidence="3">The sequence shown here is derived from an EMBL/GenBank/DDBJ whole genome shotgun (WGS) entry which is preliminary data.</text>
</comment>
<feature type="region of interest" description="Disordered" evidence="1">
    <location>
        <begin position="377"/>
        <end position="408"/>
    </location>
</feature>
<evidence type="ECO:0000313" key="3">
    <source>
        <dbReference type="EMBL" id="MFD0704946.1"/>
    </source>
</evidence>
<evidence type="ECO:0000313" key="4">
    <source>
        <dbReference type="Proteomes" id="UP001597036"/>
    </source>
</evidence>
<proteinExistence type="predicted"/>